<feature type="region of interest" description="Disordered" evidence="2">
    <location>
        <begin position="75"/>
        <end position="94"/>
    </location>
</feature>
<dbReference type="InterPro" id="IPR036291">
    <property type="entry name" value="NAD(P)-bd_dom_sf"/>
</dbReference>
<keyword evidence="4" id="KW-1185">Reference proteome</keyword>
<reference evidence="4" key="1">
    <citation type="journal article" date="2019" name="Int. J. Syst. Evol. Microbiol.">
        <title>The Global Catalogue of Microorganisms (GCM) 10K type strain sequencing project: providing services to taxonomists for standard genome sequencing and annotation.</title>
        <authorList>
            <consortium name="The Broad Institute Genomics Platform"/>
            <consortium name="The Broad Institute Genome Sequencing Center for Infectious Disease"/>
            <person name="Wu L."/>
            <person name="Ma J."/>
        </authorList>
    </citation>
    <scope>NUCLEOTIDE SEQUENCE [LARGE SCALE GENOMIC DNA]</scope>
    <source>
        <strain evidence="4">CCUG 50347</strain>
    </source>
</reference>
<dbReference type="EMBL" id="JBHSIM010000042">
    <property type="protein sequence ID" value="MFC4834768.1"/>
    <property type="molecule type" value="Genomic_DNA"/>
</dbReference>
<proteinExistence type="inferred from homology"/>
<dbReference type="InterPro" id="IPR050259">
    <property type="entry name" value="SDR"/>
</dbReference>
<dbReference type="PANTHER" id="PTHR42879:SF2">
    <property type="entry name" value="3-OXOACYL-[ACYL-CARRIER-PROTEIN] REDUCTASE FABG"/>
    <property type="match status" value="1"/>
</dbReference>
<gene>
    <name evidence="3" type="ORF">ACFPEL_20310</name>
</gene>
<evidence type="ECO:0000256" key="1">
    <source>
        <dbReference type="ARBA" id="ARBA00006484"/>
    </source>
</evidence>
<dbReference type="RefSeq" id="WP_274192522.1">
    <property type="nucleotide sequence ID" value="NZ_BAABHN010000042.1"/>
</dbReference>
<protein>
    <submittedName>
        <fullName evidence="3">SDR family NAD(P)-dependent oxidoreductase</fullName>
    </submittedName>
</protein>
<feature type="compositionally biased region" description="Basic and acidic residues" evidence="2">
    <location>
        <begin position="76"/>
        <end position="85"/>
    </location>
</feature>
<evidence type="ECO:0000256" key="2">
    <source>
        <dbReference type="SAM" id="MobiDB-lite"/>
    </source>
</evidence>
<comment type="similarity">
    <text evidence="1">Belongs to the short-chain dehydrogenases/reductases (SDR) family.</text>
</comment>
<comment type="caution">
    <text evidence="3">The sequence shown here is derived from an EMBL/GenBank/DDBJ whole genome shotgun (WGS) entry which is preliminary data.</text>
</comment>
<dbReference type="Gene3D" id="3.40.50.720">
    <property type="entry name" value="NAD(P)-binding Rossmann-like Domain"/>
    <property type="match status" value="1"/>
</dbReference>
<dbReference type="InterPro" id="IPR002347">
    <property type="entry name" value="SDR_fam"/>
</dbReference>
<dbReference type="Proteomes" id="UP001595909">
    <property type="component" value="Unassembled WGS sequence"/>
</dbReference>
<sequence>MTATRPLALVTGGSSGIGFELAARLAERGHDVAISGQSERVHDAAKEIEELGVEAYPFRADAATFDGVEAFWNHRSLSEPEKDARQGAMARPQR</sequence>
<evidence type="ECO:0000313" key="3">
    <source>
        <dbReference type="EMBL" id="MFC4834768.1"/>
    </source>
</evidence>
<evidence type="ECO:0000313" key="4">
    <source>
        <dbReference type="Proteomes" id="UP001595909"/>
    </source>
</evidence>
<accession>A0ABV9RKM3</accession>
<name>A0ABV9RKM3_9PSEU</name>
<dbReference type="PANTHER" id="PTHR42879">
    <property type="entry name" value="3-OXOACYL-(ACYL-CARRIER-PROTEIN) REDUCTASE"/>
    <property type="match status" value="1"/>
</dbReference>
<dbReference type="SUPFAM" id="SSF51735">
    <property type="entry name" value="NAD(P)-binding Rossmann-fold domains"/>
    <property type="match status" value="1"/>
</dbReference>
<organism evidence="3 4">
    <name type="scientific">Actinomycetospora chibensis</name>
    <dbReference type="NCBI Taxonomy" id="663606"/>
    <lineage>
        <taxon>Bacteria</taxon>
        <taxon>Bacillati</taxon>
        <taxon>Actinomycetota</taxon>
        <taxon>Actinomycetes</taxon>
        <taxon>Pseudonocardiales</taxon>
        <taxon>Pseudonocardiaceae</taxon>
        <taxon>Actinomycetospora</taxon>
    </lineage>
</organism>
<dbReference type="Pfam" id="PF00106">
    <property type="entry name" value="adh_short"/>
    <property type="match status" value="1"/>
</dbReference>
<dbReference type="CDD" id="cd05233">
    <property type="entry name" value="SDR_c"/>
    <property type="match status" value="1"/>
</dbReference>